<organism evidence="1 2">
    <name type="scientific">Nannocystis exedens</name>
    <dbReference type="NCBI Taxonomy" id="54"/>
    <lineage>
        <taxon>Bacteria</taxon>
        <taxon>Pseudomonadati</taxon>
        <taxon>Myxococcota</taxon>
        <taxon>Polyangia</taxon>
        <taxon>Nannocystales</taxon>
        <taxon>Nannocystaceae</taxon>
        <taxon>Nannocystis</taxon>
    </lineage>
</organism>
<gene>
    <name evidence="1" type="ORF">SAMN02745121_04759</name>
</gene>
<reference evidence="2" key="1">
    <citation type="submission" date="2016-10" db="EMBL/GenBank/DDBJ databases">
        <authorList>
            <person name="Varghese N."/>
            <person name="Submissions S."/>
        </authorList>
    </citation>
    <scope>NUCLEOTIDE SEQUENCE [LARGE SCALE GENOMIC DNA]</scope>
    <source>
        <strain evidence="2">ATCC 25963</strain>
    </source>
</reference>
<proteinExistence type="predicted"/>
<dbReference type="STRING" id="54.SAMN02745121_04759"/>
<dbReference type="AlphaFoldDB" id="A0A1I2BLV1"/>
<evidence type="ECO:0008006" key="3">
    <source>
        <dbReference type="Google" id="ProtNLM"/>
    </source>
</evidence>
<sequence>MSSPKLAARMILGYVGLVEGAAALIRFRERTAAFQTATERAEALGRRLVVIGDPDAGMHTRLMRAYGCGDVCVDLNGCRGCPVTVVADITKGPIADIADDSAVVFVSCVLEYVPDLNAALAEISRMAGSADNVFVVTVQPWTLTARLYPGARWRGTVNADGSGQAVAMRAVGLEEKLVITGALGVALAAAFWPKGRK</sequence>
<keyword evidence="2" id="KW-1185">Reference proteome</keyword>
<dbReference type="Proteomes" id="UP000199400">
    <property type="component" value="Unassembled WGS sequence"/>
</dbReference>
<dbReference type="RefSeq" id="WP_143140794.1">
    <property type="nucleotide sequence ID" value="NZ_FOMX01000015.1"/>
</dbReference>
<dbReference type="EMBL" id="FOMX01000015">
    <property type="protein sequence ID" value="SFE57161.1"/>
    <property type="molecule type" value="Genomic_DNA"/>
</dbReference>
<name>A0A1I2BLV1_9BACT</name>
<dbReference type="Gene3D" id="3.40.50.150">
    <property type="entry name" value="Vaccinia Virus protein VP39"/>
    <property type="match status" value="1"/>
</dbReference>
<dbReference type="InterPro" id="IPR029063">
    <property type="entry name" value="SAM-dependent_MTases_sf"/>
</dbReference>
<evidence type="ECO:0000313" key="1">
    <source>
        <dbReference type="EMBL" id="SFE57161.1"/>
    </source>
</evidence>
<evidence type="ECO:0000313" key="2">
    <source>
        <dbReference type="Proteomes" id="UP000199400"/>
    </source>
</evidence>
<accession>A0A1I2BLV1</accession>
<protein>
    <recommendedName>
        <fullName evidence="3">Methyltransferase domain-containing protein</fullName>
    </recommendedName>
</protein>